<keyword evidence="2" id="KW-1185">Reference proteome</keyword>
<gene>
    <name evidence="1" type="ORF">DPMN_163586</name>
</gene>
<reference evidence="1" key="1">
    <citation type="journal article" date="2019" name="bioRxiv">
        <title>The Genome of the Zebra Mussel, Dreissena polymorpha: A Resource for Invasive Species Research.</title>
        <authorList>
            <person name="McCartney M.A."/>
            <person name="Auch B."/>
            <person name="Kono T."/>
            <person name="Mallez S."/>
            <person name="Zhang Y."/>
            <person name="Obille A."/>
            <person name="Becker A."/>
            <person name="Abrahante J.E."/>
            <person name="Garbe J."/>
            <person name="Badalamenti J.P."/>
            <person name="Herman A."/>
            <person name="Mangelson H."/>
            <person name="Liachko I."/>
            <person name="Sullivan S."/>
            <person name="Sone E.D."/>
            <person name="Koren S."/>
            <person name="Silverstein K.A.T."/>
            <person name="Beckman K.B."/>
            <person name="Gohl D.M."/>
        </authorList>
    </citation>
    <scope>NUCLEOTIDE SEQUENCE</scope>
    <source>
        <strain evidence="1">Duluth1</strain>
        <tissue evidence="1">Whole animal</tissue>
    </source>
</reference>
<evidence type="ECO:0000313" key="2">
    <source>
        <dbReference type="Proteomes" id="UP000828390"/>
    </source>
</evidence>
<reference evidence="1" key="2">
    <citation type="submission" date="2020-11" db="EMBL/GenBank/DDBJ databases">
        <authorList>
            <person name="McCartney M.A."/>
            <person name="Auch B."/>
            <person name="Kono T."/>
            <person name="Mallez S."/>
            <person name="Becker A."/>
            <person name="Gohl D.M."/>
            <person name="Silverstein K.A.T."/>
            <person name="Koren S."/>
            <person name="Bechman K.B."/>
            <person name="Herman A."/>
            <person name="Abrahante J.E."/>
            <person name="Garbe J."/>
        </authorList>
    </citation>
    <scope>NUCLEOTIDE SEQUENCE</scope>
    <source>
        <strain evidence="1">Duluth1</strain>
        <tissue evidence="1">Whole animal</tissue>
    </source>
</reference>
<dbReference type="EMBL" id="JAIWYP010000008">
    <property type="protein sequence ID" value="KAH3785495.1"/>
    <property type="molecule type" value="Genomic_DNA"/>
</dbReference>
<comment type="caution">
    <text evidence="1">The sequence shown here is derived from an EMBL/GenBank/DDBJ whole genome shotgun (WGS) entry which is preliminary data.</text>
</comment>
<sequence length="59" mass="6645">MCEEQLCRSIVTRMRLFPVPVALAVSNYMRYAYTGDPRLTICDSLGVSKAALEVYCILL</sequence>
<protein>
    <submittedName>
        <fullName evidence="1">Uncharacterized protein</fullName>
    </submittedName>
</protein>
<dbReference type="Proteomes" id="UP000828390">
    <property type="component" value="Unassembled WGS sequence"/>
</dbReference>
<dbReference type="AlphaFoldDB" id="A0A9D4ISY5"/>
<accession>A0A9D4ISY5</accession>
<name>A0A9D4ISY5_DREPO</name>
<organism evidence="1 2">
    <name type="scientific">Dreissena polymorpha</name>
    <name type="common">Zebra mussel</name>
    <name type="synonym">Mytilus polymorpha</name>
    <dbReference type="NCBI Taxonomy" id="45954"/>
    <lineage>
        <taxon>Eukaryota</taxon>
        <taxon>Metazoa</taxon>
        <taxon>Spiralia</taxon>
        <taxon>Lophotrochozoa</taxon>
        <taxon>Mollusca</taxon>
        <taxon>Bivalvia</taxon>
        <taxon>Autobranchia</taxon>
        <taxon>Heteroconchia</taxon>
        <taxon>Euheterodonta</taxon>
        <taxon>Imparidentia</taxon>
        <taxon>Neoheterodontei</taxon>
        <taxon>Myida</taxon>
        <taxon>Dreissenoidea</taxon>
        <taxon>Dreissenidae</taxon>
        <taxon>Dreissena</taxon>
    </lineage>
</organism>
<proteinExistence type="predicted"/>
<evidence type="ECO:0000313" key="1">
    <source>
        <dbReference type="EMBL" id="KAH3785495.1"/>
    </source>
</evidence>